<sequence length="137" mass="14507">MTAESLVVIKGLLFFSVLLVAAIHDAKTRIIPDTIHILLILISLIGFDWNSLLGFFLVPIPFLSVALKESESLGGGDVKLMAGIGCVLGVMEGFSAGAIGLSLFILINLIRGKRNQPFALGPYLAVGAMVVFLVAPK</sequence>
<dbReference type="PANTHER" id="PTHR30487:SF0">
    <property type="entry name" value="PREPILIN LEADER PEPTIDASE_N-METHYLTRANSFERASE-RELATED"/>
    <property type="match status" value="1"/>
</dbReference>
<dbReference type="Pfam" id="PF01478">
    <property type="entry name" value="Peptidase_A24"/>
    <property type="match status" value="1"/>
</dbReference>
<evidence type="ECO:0000259" key="3">
    <source>
        <dbReference type="Pfam" id="PF01478"/>
    </source>
</evidence>
<keyword evidence="5" id="KW-1185">Reference proteome</keyword>
<feature type="transmembrane region" description="Helical" evidence="2">
    <location>
        <begin position="6"/>
        <end position="23"/>
    </location>
</feature>
<organism evidence="4 5">
    <name type="scientific">Desulfosporosinus nitroreducens</name>
    <dbReference type="NCBI Taxonomy" id="2018668"/>
    <lineage>
        <taxon>Bacteria</taxon>
        <taxon>Bacillati</taxon>
        <taxon>Bacillota</taxon>
        <taxon>Clostridia</taxon>
        <taxon>Eubacteriales</taxon>
        <taxon>Desulfitobacteriaceae</taxon>
        <taxon>Desulfosporosinus</taxon>
    </lineage>
</organism>
<dbReference type="EMBL" id="JAMJEV010000011">
    <property type="protein sequence ID" value="MDO0824068.1"/>
    <property type="molecule type" value="Genomic_DNA"/>
</dbReference>
<feature type="domain" description="Prepilin type IV endopeptidase peptidase" evidence="3">
    <location>
        <begin position="12"/>
        <end position="100"/>
    </location>
</feature>
<dbReference type="GO" id="GO:0004190">
    <property type="term" value="F:aspartic-type endopeptidase activity"/>
    <property type="evidence" value="ECO:0007669"/>
    <property type="project" value="UniProtKB-EC"/>
</dbReference>
<dbReference type="PANTHER" id="PTHR30487">
    <property type="entry name" value="TYPE 4 PREPILIN-LIKE PROTEINS LEADER PEPTIDE-PROCESSING ENZYME"/>
    <property type="match status" value="1"/>
</dbReference>
<feature type="transmembrane region" description="Helical" evidence="2">
    <location>
        <begin position="80"/>
        <end position="106"/>
    </location>
</feature>
<keyword evidence="2" id="KW-0472">Membrane</keyword>
<keyword evidence="2" id="KW-1133">Transmembrane helix</keyword>
<evidence type="ECO:0000256" key="2">
    <source>
        <dbReference type="SAM" id="Phobius"/>
    </source>
</evidence>
<dbReference type="RefSeq" id="WP_302049108.1">
    <property type="nucleotide sequence ID" value="NZ_JAMJEV010000011.1"/>
</dbReference>
<accession>A0ABT8QRU1</accession>
<dbReference type="EC" id="3.4.23.43" evidence="4"/>
<dbReference type="Proteomes" id="UP001176021">
    <property type="component" value="Unassembled WGS sequence"/>
</dbReference>
<name>A0ABT8QRU1_9FIRM</name>
<evidence type="ECO:0000313" key="4">
    <source>
        <dbReference type="EMBL" id="MDO0824068.1"/>
    </source>
</evidence>
<feature type="transmembrane region" description="Helical" evidence="2">
    <location>
        <begin position="35"/>
        <end position="60"/>
    </location>
</feature>
<comment type="caution">
    <text evidence="4">The sequence shown here is derived from an EMBL/GenBank/DDBJ whole genome shotgun (WGS) entry which is preliminary data.</text>
</comment>
<reference evidence="4" key="1">
    <citation type="submission" date="2022-05" db="EMBL/GenBank/DDBJ databases">
        <title>Expanded diversity of anoxic marine methylotrophy in a Black Sea sulfate reducing microorganism.</title>
        <authorList>
            <person name="Fischer P.Q."/>
            <person name="Stams A.J.M."/>
            <person name="Villanueva L."/>
            <person name="Sousa D.Z."/>
        </authorList>
    </citation>
    <scope>NUCLEOTIDE SEQUENCE</scope>
    <source>
        <strain evidence="4">P130</strain>
    </source>
</reference>
<evidence type="ECO:0000256" key="1">
    <source>
        <dbReference type="ARBA" id="ARBA00005801"/>
    </source>
</evidence>
<dbReference type="InterPro" id="IPR050882">
    <property type="entry name" value="Prepilin_peptidase/N-MTase"/>
</dbReference>
<protein>
    <submittedName>
        <fullName evidence="4">Prepilin peptidase</fullName>
        <ecNumber evidence="4">3.4.23.43</ecNumber>
    </submittedName>
</protein>
<feature type="transmembrane region" description="Helical" evidence="2">
    <location>
        <begin position="118"/>
        <end position="135"/>
    </location>
</feature>
<proteinExistence type="inferred from homology"/>
<comment type="similarity">
    <text evidence="1">Belongs to the peptidase A24 family.</text>
</comment>
<evidence type="ECO:0000313" key="5">
    <source>
        <dbReference type="Proteomes" id="UP001176021"/>
    </source>
</evidence>
<keyword evidence="4" id="KW-0378">Hydrolase</keyword>
<keyword evidence="2" id="KW-0812">Transmembrane</keyword>
<dbReference type="Gene3D" id="1.20.120.1220">
    <property type="match status" value="1"/>
</dbReference>
<dbReference type="InterPro" id="IPR000045">
    <property type="entry name" value="Prepilin_IV_endopep_pep"/>
</dbReference>
<gene>
    <name evidence="4" type="ORF">M8H41_14595</name>
</gene>